<accession>A0A9W6IZI8</accession>
<keyword evidence="1" id="KW-1133">Transmembrane helix</keyword>
<gene>
    <name evidence="2" type="ORF">GCM10008179_06640</name>
</gene>
<feature type="transmembrane region" description="Helical" evidence="1">
    <location>
        <begin position="12"/>
        <end position="29"/>
    </location>
</feature>
<evidence type="ECO:0000313" key="3">
    <source>
        <dbReference type="Proteomes" id="UP001143372"/>
    </source>
</evidence>
<keyword evidence="3" id="KW-1185">Reference proteome</keyword>
<feature type="transmembrane region" description="Helical" evidence="1">
    <location>
        <begin position="35"/>
        <end position="53"/>
    </location>
</feature>
<dbReference type="RefSeq" id="WP_271167292.1">
    <property type="nucleotide sequence ID" value="NZ_BSFI01000003.1"/>
</dbReference>
<organism evidence="2 3">
    <name type="scientific">Hansschlegelia plantiphila</name>
    <dbReference type="NCBI Taxonomy" id="374655"/>
    <lineage>
        <taxon>Bacteria</taxon>
        <taxon>Pseudomonadati</taxon>
        <taxon>Pseudomonadota</taxon>
        <taxon>Alphaproteobacteria</taxon>
        <taxon>Hyphomicrobiales</taxon>
        <taxon>Methylopilaceae</taxon>
        <taxon>Hansschlegelia</taxon>
    </lineage>
</organism>
<dbReference type="AlphaFoldDB" id="A0A9W6IZI8"/>
<evidence type="ECO:0000256" key="1">
    <source>
        <dbReference type="SAM" id="Phobius"/>
    </source>
</evidence>
<evidence type="ECO:0000313" key="2">
    <source>
        <dbReference type="EMBL" id="GLK67026.1"/>
    </source>
</evidence>
<dbReference type="Proteomes" id="UP001143372">
    <property type="component" value="Unassembled WGS sequence"/>
</dbReference>
<protein>
    <submittedName>
        <fullName evidence="2">Uncharacterized protein</fullName>
    </submittedName>
</protein>
<sequence length="107" mass="11850">MVRRTAVAREIVFNVLEGCIVLGVLHYVFQKTGSWFAFVLGSVGYVVLSAYILNNAQLGLMQLFHVDDEPNSESRARLVMFTAGVILLYCFLSFAIDATISLMIAGR</sequence>
<name>A0A9W6IZI8_9HYPH</name>
<reference evidence="2" key="2">
    <citation type="submission" date="2023-01" db="EMBL/GenBank/DDBJ databases">
        <authorList>
            <person name="Sun Q."/>
            <person name="Evtushenko L."/>
        </authorList>
    </citation>
    <scope>NUCLEOTIDE SEQUENCE</scope>
    <source>
        <strain evidence="2">VKM B-2347</strain>
    </source>
</reference>
<keyword evidence="1" id="KW-0472">Membrane</keyword>
<keyword evidence="1" id="KW-0812">Transmembrane</keyword>
<comment type="caution">
    <text evidence="2">The sequence shown here is derived from an EMBL/GenBank/DDBJ whole genome shotgun (WGS) entry which is preliminary data.</text>
</comment>
<reference evidence="2" key="1">
    <citation type="journal article" date="2014" name="Int. J. Syst. Evol. Microbiol.">
        <title>Complete genome sequence of Corynebacterium casei LMG S-19264T (=DSM 44701T), isolated from a smear-ripened cheese.</title>
        <authorList>
            <consortium name="US DOE Joint Genome Institute (JGI-PGF)"/>
            <person name="Walter F."/>
            <person name="Albersmeier A."/>
            <person name="Kalinowski J."/>
            <person name="Ruckert C."/>
        </authorList>
    </citation>
    <scope>NUCLEOTIDE SEQUENCE</scope>
    <source>
        <strain evidence="2">VKM B-2347</strain>
    </source>
</reference>
<proteinExistence type="predicted"/>
<dbReference type="EMBL" id="BSFI01000003">
    <property type="protein sequence ID" value="GLK67026.1"/>
    <property type="molecule type" value="Genomic_DNA"/>
</dbReference>
<feature type="transmembrane region" description="Helical" evidence="1">
    <location>
        <begin position="78"/>
        <end position="105"/>
    </location>
</feature>